<gene>
    <name evidence="2" type="ORF">mPipKuh1_010119</name>
</gene>
<reference evidence="2 3" key="1">
    <citation type="journal article" date="2020" name="Nature">
        <title>Six reference-quality genomes reveal evolution of bat adaptations.</title>
        <authorList>
            <person name="Jebb D."/>
            <person name="Huang Z."/>
            <person name="Pippel M."/>
            <person name="Hughes G.M."/>
            <person name="Lavrichenko K."/>
            <person name="Devanna P."/>
            <person name="Winkler S."/>
            <person name="Jermiin L.S."/>
            <person name="Skirmuntt E.C."/>
            <person name="Katzourakis A."/>
            <person name="Burkitt-Gray L."/>
            <person name="Ray D.A."/>
            <person name="Sullivan K.A.M."/>
            <person name="Roscito J.G."/>
            <person name="Kirilenko B.M."/>
            <person name="Davalos L.M."/>
            <person name="Corthals A.P."/>
            <person name="Power M.L."/>
            <person name="Jones G."/>
            <person name="Ransome R.D."/>
            <person name="Dechmann D.K.N."/>
            <person name="Locatelli A.G."/>
            <person name="Puechmaille S.J."/>
            <person name="Fedrigo O."/>
            <person name="Jarvis E.D."/>
            <person name="Hiller M."/>
            <person name="Vernes S.C."/>
            <person name="Myers E.W."/>
            <person name="Teeling E.C."/>
        </authorList>
    </citation>
    <scope>NUCLEOTIDE SEQUENCE [LARGE SCALE GENOMIC DNA]</scope>
    <source>
        <strain evidence="2">MPipKuh1</strain>
        <tissue evidence="2">Flight muscle</tissue>
    </source>
</reference>
<proteinExistence type="predicted"/>
<keyword evidence="1" id="KW-0812">Transmembrane</keyword>
<protein>
    <submittedName>
        <fullName evidence="2">Uncharacterized protein</fullName>
    </submittedName>
</protein>
<name>A0A7J7YMG8_PIPKU</name>
<keyword evidence="1" id="KW-1133">Transmembrane helix</keyword>
<accession>A0A7J7YMG8</accession>
<dbReference type="AlphaFoldDB" id="A0A7J7YMG8"/>
<sequence length="131" mass="14721">MLSVFISKTGIFFLFLLSKLVLLCLTYAYIITLAINKLLEACCRKIPTIGLPATITALPASLPSPPPPLLASLQLCSFLQKHLASFYAVFSLRSGLDMQINRHLGWANLHTYPDWLVGEVKVWLICMFIFY</sequence>
<dbReference type="Proteomes" id="UP000558488">
    <property type="component" value="Unassembled WGS sequence"/>
</dbReference>
<evidence type="ECO:0000313" key="3">
    <source>
        <dbReference type="Proteomes" id="UP000558488"/>
    </source>
</evidence>
<organism evidence="2 3">
    <name type="scientific">Pipistrellus kuhlii</name>
    <name type="common">Kuhl's pipistrelle</name>
    <dbReference type="NCBI Taxonomy" id="59472"/>
    <lineage>
        <taxon>Eukaryota</taxon>
        <taxon>Metazoa</taxon>
        <taxon>Chordata</taxon>
        <taxon>Craniata</taxon>
        <taxon>Vertebrata</taxon>
        <taxon>Euteleostomi</taxon>
        <taxon>Mammalia</taxon>
        <taxon>Eutheria</taxon>
        <taxon>Laurasiatheria</taxon>
        <taxon>Chiroptera</taxon>
        <taxon>Yangochiroptera</taxon>
        <taxon>Vespertilionidae</taxon>
        <taxon>Pipistrellus</taxon>
    </lineage>
</organism>
<keyword evidence="1" id="KW-0472">Membrane</keyword>
<comment type="caution">
    <text evidence="2">The sequence shown here is derived from an EMBL/GenBank/DDBJ whole genome shotgun (WGS) entry which is preliminary data.</text>
</comment>
<evidence type="ECO:0000313" key="2">
    <source>
        <dbReference type="EMBL" id="KAF6363122.1"/>
    </source>
</evidence>
<evidence type="ECO:0000256" key="1">
    <source>
        <dbReference type="SAM" id="Phobius"/>
    </source>
</evidence>
<keyword evidence="3" id="KW-1185">Reference proteome</keyword>
<dbReference type="EMBL" id="JACAGB010000005">
    <property type="protein sequence ID" value="KAF6363122.1"/>
    <property type="molecule type" value="Genomic_DNA"/>
</dbReference>
<feature type="transmembrane region" description="Helical" evidence="1">
    <location>
        <begin position="12"/>
        <end position="35"/>
    </location>
</feature>